<organism evidence="2 3">
    <name type="scientific">Spodoptera littoralis</name>
    <name type="common">Egyptian cotton leafworm</name>
    <dbReference type="NCBI Taxonomy" id="7109"/>
    <lineage>
        <taxon>Eukaryota</taxon>
        <taxon>Metazoa</taxon>
        <taxon>Ecdysozoa</taxon>
        <taxon>Arthropoda</taxon>
        <taxon>Hexapoda</taxon>
        <taxon>Insecta</taxon>
        <taxon>Pterygota</taxon>
        <taxon>Neoptera</taxon>
        <taxon>Endopterygota</taxon>
        <taxon>Lepidoptera</taxon>
        <taxon>Glossata</taxon>
        <taxon>Ditrysia</taxon>
        <taxon>Noctuoidea</taxon>
        <taxon>Noctuidae</taxon>
        <taxon>Amphipyrinae</taxon>
        <taxon>Spodoptera</taxon>
    </lineage>
</organism>
<feature type="compositionally biased region" description="Basic and acidic residues" evidence="1">
    <location>
        <begin position="595"/>
        <end position="609"/>
    </location>
</feature>
<feature type="compositionally biased region" description="Basic and acidic residues" evidence="1">
    <location>
        <begin position="640"/>
        <end position="651"/>
    </location>
</feature>
<feature type="region of interest" description="Disordered" evidence="1">
    <location>
        <begin position="281"/>
        <end position="312"/>
    </location>
</feature>
<evidence type="ECO:0000256" key="1">
    <source>
        <dbReference type="SAM" id="MobiDB-lite"/>
    </source>
</evidence>
<feature type="compositionally biased region" description="Pro residues" evidence="1">
    <location>
        <begin position="430"/>
        <end position="458"/>
    </location>
</feature>
<feature type="compositionally biased region" description="Pro residues" evidence="1">
    <location>
        <begin position="379"/>
        <end position="419"/>
    </location>
</feature>
<feature type="compositionally biased region" description="Low complexity" evidence="1">
    <location>
        <begin position="498"/>
        <end position="510"/>
    </location>
</feature>
<feature type="compositionally biased region" description="Basic and acidic residues" evidence="1">
    <location>
        <begin position="721"/>
        <end position="736"/>
    </location>
</feature>
<feature type="compositionally biased region" description="Basic and acidic residues" evidence="1">
    <location>
        <begin position="792"/>
        <end position="803"/>
    </location>
</feature>
<feature type="compositionally biased region" description="Basic and acidic residues" evidence="1">
    <location>
        <begin position="616"/>
        <end position="630"/>
    </location>
</feature>
<reference evidence="2" key="1">
    <citation type="submission" date="2022-02" db="EMBL/GenBank/DDBJ databases">
        <authorList>
            <person name="King R."/>
        </authorList>
    </citation>
    <scope>NUCLEOTIDE SEQUENCE</scope>
</reference>
<feature type="compositionally biased region" description="Pro residues" evidence="1">
    <location>
        <begin position="535"/>
        <end position="549"/>
    </location>
</feature>
<feature type="region of interest" description="Disordered" evidence="1">
    <location>
        <begin position="138"/>
        <end position="233"/>
    </location>
</feature>
<feature type="compositionally biased region" description="Polar residues" evidence="1">
    <location>
        <begin position="551"/>
        <end position="571"/>
    </location>
</feature>
<feature type="compositionally biased region" description="Polar residues" evidence="1">
    <location>
        <begin position="156"/>
        <end position="183"/>
    </location>
</feature>
<evidence type="ECO:0000313" key="3">
    <source>
        <dbReference type="Proteomes" id="UP001153321"/>
    </source>
</evidence>
<feature type="compositionally biased region" description="Polar residues" evidence="1">
    <location>
        <begin position="805"/>
        <end position="816"/>
    </location>
</feature>
<protein>
    <submittedName>
        <fullName evidence="2">Uncharacterized protein</fullName>
    </submittedName>
</protein>
<gene>
    <name evidence="2" type="ORF">SPLIT_LOCUS9202</name>
</gene>
<keyword evidence="3" id="KW-1185">Reference proteome</keyword>
<proteinExistence type="predicted"/>
<feature type="compositionally biased region" description="Basic and acidic residues" evidence="1">
    <location>
        <begin position="184"/>
        <end position="212"/>
    </location>
</feature>
<sequence>MHLEKLGNEKCDVGSLFKAIEKETQTKKPNAVKNTNCSEKSFKLPLPRELEKKDNEEGTLKVFSFSQIIQDPDCPTSVTIVKESLTEEAHPHDDDACSNKYKYCKEVIKPFLQPYPPGCPNSGQLLINDAVKAASEEFPENPPCYEVPAPDKKKQNCASSCQTPPVSKCPSNSCTDSGESDSCSPKKDAKCCSCPKKEKKDKFCESPKKEPKCCNCSKKEKKKENPCDSGPKPNFRLCPGQTEPKICIEITDPSLCPGCPKPRCGKKPEDKCCCACLIGKQDLDNPSISPQKSNNSSWPSGIESDCCDKSSESKSCIGKLLTSLKTLSDSCLKKGKSTQDKPPCCCGKPPSPPPPCPPPPCPPPPPCSCESPKPKKCPPKPCPPKPCPPKPCPPKPSPAKQCPPPPCPPPPCPPKPKPCSPKACPAKAKPCPPPPCPPKPKPCSPKPCPAKQCPPQPCPKPCPPKPCPPNPCPAKQCPSKECPAKPSSPKPCPPNPCPAKQCPSKECPARPSSPKPCPPNPCPAKQCPSKDCPARPSPPNPCPARPCPPMQCSTSRNTMVDSPRENPSNKNKPCPHKTPDESCDKECPSNKNKPCPHETHDESCDKDCPSNKNKPCPHETHDESCDKECPSNKSKPCPHKTPDESCDKDCPSNKSKPCPHKTPDERSDKERSPNKNKPCPHEAHDESCDKECPSNKNKPCPHETHDESGDKECPSNKNKPCPHETHDEGCDKERSPNKNKPCPHKTPDECSAKERSPNRYKPCPYEIPAKSSDKEQPPSRYKPCPTESPDENSAKKSASDKKLYQKNSKTDLQSKTSSKDIHGKNGTSSGLIYSSPKGPCKVDDITSQLVQVANTNEKPHVTNTGGLCCSCGQEEKPKPKHACKNPVRTPPVCNPNSSSMLGKATMDAHNETIATLKCAMKDFMCKVFRTTQEAVSVISCESNKQYEKLKKSVSDMTSDCPPPKKVSNESGSEPSNNNLRRFSIINMTKLPETINIPPCKPPEPYPSTASGYFEAALDKVTSAASMISRSLIFDLPAQMKRSYNDDSSEYDIPNYTKPRDVDNLMNPFEVNVFTTIKDKIWSIFVDDDKQEREIRSTMSSSESLTSENTRFKMGDIIKVKYCNLKNQSESEALPSCGSCKGSYLRPFLCYERLKNPAAESSIAVGGSYTNASFCAQPGLQTHYDASPQFNKKNKKKGYHVPSLSYHRIKNPEWPRRPISSNLDFNI</sequence>
<dbReference type="AlphaFoldDB" id="A0A9P0N655"/>
<feature type="compositionally biased region" description="Low complexity" evidence="1">
    <location>
        <begin position="420"/>
        <end position="429"/>
    </location>
</feature>
<feature type="compositionally biased region" description="Polar residues" evidence="1">
    <location>
        <begin position="284"/>
        <end position="299"/>
    </location>
</feature>
<evidence type="ECO:0000313" key="2">
    <source>
        <dbReference type="EMBL" id="CAH1643848.1"/>
    </source>
</evidence>
<dbReference type="EMBL" id="LR824561">
    <property type="protein sequence ID" value="CAH1643848.1"/>
    <property type="molecule type" value="Genomic_DNA"/>
</dbReference>
<feature type="compositionally biased region" description="Low complexity" evidence="1">
    <location>
        <begin position="473"/>
        <end position="485"/>
    </location>
</feature>
<feature type="compositionally biased region" description="Basic and acidic residues" evidence="1">
    <location>
        <begin position="700"/>
        <end position="714"/>
    </location>
</feature>
<feature type="region of interest" description="Disordered" evidence="1">
    <location>
        <begin position="471"/>
        <end position="835"/>
    </location>
</feature>
<dbReference type="Proteomes" id="UP001153321">
    <property type="component" value="Chromosome 30"/>
</dbReference>
<feature type="compositionally biased region" description="Pro residues" evidence="1">
    <location>
        <begin position="349"/>
        <end position="367"/>
    </location>
</feature>
<feature type="compositionally biased region" description="Pro residues" evidence="1">
    <location>
        <begin position="511"/>
        <end position="522"/>
    </location>
</feature>
<feature type="region of interest" description="Disordered" evidence="1">
    <location>
        <begin position="952"/>
        <end position="979"/>
    </location>
</feature>
<feature type="compositionally biased region" description="Basic and acidic residues" evidence="1">
    <location>
        <begin position="577"/>
        <end position="588"/>
    </location>
</feature>
<feature type="compositionally biased region" description="Basic and acidic residues" evidence="1">
    <location>
        <begin position="745"/>
        <end position="757"/>
    </location>
</feature>
<feature type="region of interest" description="Disordered" evidence="1">
    <location>
        <begin position="332"/>
        <end position="458"/>
    </location>
</feature>
<name>A0A9P0N655_SPOLI</name>
<dbReference type="PRINTS" id="PR00021">
    <property type="entry name" value="PRORICH"/>
</dbReference>
<feature type="compositionally biased region" description="Basic and acidic residues" evidence="1">
    <location>
        <begin position="661"/>
        <end position="693"/>
    </location>
</feature>
<accession>A0A9P0N655</accession>
<feature type="compositionally biased region" description="Pro residues" evidence="1">
    <location>
        <begin position="486"/>
        <end position="497"/>
    </location>
</feature>
<feature type="compositionally biased region" description="Low complexity" evidence="1">
    <location>
        <begin position="968"/>
        <end position="978"/>
    </location>
</feature>